<dbReference type="EMBL" id="CP096021">
    <property type="protein sequence ID" value="UPM44841.1"/>
    <property type="molecule type" value="Genomic_DNA"/>
</dbReference>
<evidence type="ECO:0000313" key="3">
    <source>
        <dbReference type="Proteomes" id="UP000831768"/>
    </source>
</evidence>
<reference evidence="2" key="1">
    <citation type="submission" date="2022-04" db="EMBL/GenBank/DDBJ databases">
        <title>Halocatena sp. nov., isolated from a salt lake.</title>
        <authorList>
            <person name="Cui H.-L."/>
        </authorList>
    </citation>
    <scope>NUCLEOTIDE SEQUENCE</scope>
    <source>
        <strain evidence="2">AD-1</strain>
        <plasmid evidence="2">unnamed2</plasmid>
    </source>
</reference>
<keyword evidence="2" id="KW-0614">Plasmid</keyword>
<evidence type="ECO:0000313" key="2">
    <source>
        <dbReference type="EMBL" id="UPM44841.1"/>
    </source>
</evidence>
<dbReference type="RefSeq" id="WP_247995495.1">
    <property type="nucleotide sequence ID" value="NZ_CP096021.1"/>
</dbReference>
<feature type="region of interest" description="Disordered" evidence="1">
    <location>
        <begin position="49"/>
        <end position="112"/>
    </location>
</feature>
<name>A0A8U0A6N9_9EURY</name>
<sequence length="324" mass="36485">MEMTEENPKPETITHSRRTLLKSAGAATTVLAFGPKSVSALSEDHVPVPAGVEVPKSNITVEPTAEPPVDMDIKKRRAHNRSPVVDPNGKETRDKEQESDEVDPMPGSNSNRYLSYARDEYITGKYHVMEATFNVPSEPAAGNSADDTIMYYFPALINCDSICTTTQSIIQPVLQWNQEDTDFAYDWSIASWYGSGSNADNYHRSPALAANAGDTIYGSMEYHSDRNQWYIYTENVTDGRYTAIWAPESFSDYAWDRAYCTLESFYWEQNCDELPGSSTFRNVYLENASGNRVKPDWGENTDNVSCLLSCFVSNHDKIYLRTPY</sequence>
<dbReference type="Gene3D" id="2.60.120.700">
    <property type="entry name" value="Peptidase G1"/>
    <property type="match status" value="1"/>
</dbReference>
<dbReference type="PROSITE" id="PS51318">
    <property type="entry name" value="TAT"/>
    <property type="match status" value="1"/>
</dbReference>
<dbReference type="GeneID" id="71929531"/>
<protein>
    <submittedName>
        <fullName evidence="2">Uncharacterized protein</fullName>
    </submittedName>
</protein>
<dbReference type="KEGG" id="haad:MW046_15750"/>
<dbReference type="AlphaFoldDB" id="A0A8U0A6N9"/>
<dbReference type="Proteomes" id="UP000831768">
    <property type="component" value="Plasmid unnamed2"/>
</dbReference>
<accession>A0A8U0A6N9</accession>
<geneLocation type="plasmid" evidence="2 3">
    <name>unnamed2</name>
</geneLocation>
<dbReference type="InterPro" id="IPR006311">
    <property type="entry name" value="TAT_signal"/>
</dbReference>
<organism evidence="2 3">
    <name type="scientific">Halocatena salina</name>
    <dbReference type="NCBI Taxonomy" id="2934340"/>
    <lineage>
        <taxon>Archaea</taxon>
        <taxon>Methanobacteriati</taxon>
        <taxon>Methanobacteriota</taxon>
        <taxon>Stenosarchaea group</taxon>
        <taxon>Halobacteria</taxon>
        <taxon>Halobacteriales</taxon>
        <taxon>Natronomonadaceae</taxon>
        <taxon>Halocatena</taxon>
    </lineage>
</organism>
<gene>
    <name evidence="2" type="ORF">MW046_15750</name>
</gene>
<evidence type="ECO:0000256" key="1">
    <source>
        <dbReference type="SAM" id="MobiDB-lite"/>
    </source>
</evidence>
<proteinExistence type="predicted"/>
<dbReference type="InterPro" id="IPR038656">
    <property type="entry name" value="Peptidase_G1_sf"/>
</dbReference>
<keyword evidence="3" id="KW-1185">Reference proteome</keyword>